<organism evidence="1 2">
    <name type="scientific">Pisolithus tinctorius Marx 270</name>
    <dbReference type="NCBI Taxonomy" id="870435"/>
    <lineage>
        <taxon>Eukaryota</taxon>
        <taxon>Fungi</taxon>
        <taxon>Dikarya</taxon>
        <taxon>Basidiomycota</taxon>
        <taxon>Agaricomycotina</taxon>
        <taxon>Agaricomycetes</taxon>
        <taxon>Agaricomycetidae</taxon>
        <taxon>Boletales</taxon>
        <taxon>Sclerodermatineae</taxon>
        <taxon>Pisolithaceae</taxon>
        <taxon>Pisolithus</taxon>
    </lineage>
</organism>
<protein>
    <submittedName>
        <fullName evidence="1">Uncharacterized protein</fullName>
    </submittedName>
</protein>
<dbReference type="InParanoid" id="A0A0C3NIB4"/>
<proteinExistence type="predicted"/>
<keyword evidence="2" id="KW-1185">Reference proteome</keyword>
<evidence type="ECO:0000313" key="2">
    <source>
        <dbReference type="Proteomes" id="UP000054217"/>
    </source>
</evidence>
<name>A0A0C3NIB4_PISTI</name>
<reference evidence="1 2" key="1">
    <citation type="submission" date="2014-04" db="EMBL/GenBank/DDBJ databases">
        <authorList>
            <consortium name="DOE Joint Genome Institute"/>
            <person name="Kuo A."/>
            <person name="Kohler A."/>
            <person name="Costa M.D."/>
            <person name="Nagy L.G."/>
            <person name="Floudas D."/>
            <person name="Copeland A."/>
            <person name="Barry K.W."/>
            <person name="Cichocki N."/>
            <person name="Veneault-Fourrey C."/>
            <person name="LaButti K."/>
            <person name="Lindquist E.A."/>
            <person name="Lipzen A."/>
            <person name="Lundell T."/>
            <person name="Morin E."/>
            <person name="Murat C."/>
            <person name="Sun H."/>
            <person name="Tunlid A."/>
            <person name="Henrissat B."/>
            <person name="Grigoriev I.V."/>
            <person name="Hibbett D.S."/>
            <person name="Martin F."/>
            <person name="Nordberg H.P."/>
            <person name="Cantor M.N."/>
            <person name="Hua S.X."/>
        </authorList>
    </citation>
    <scope>NUCLEOTIDE SEQUENCE [LARGE SCALE GENOMIC DNA]</scope>
    <source>
        <strain evidence="1 2">Marx 270</strain>
    </source>
</reference>
<dbReference type="Proteomes" id="UP000054217">
    <property type="component" value="Unassembled WGS sequence"/>
</dbReference>
<gene>
    <name evidence="1" type="ORF">M404DRAFT_34416</name>
</gene>
<accession>A0A0C3NIB4</accession>
<dbReference type="EMBL" id="KN832075">
    <property type="protein sequence ID" value="KIN95158.1"/>
    <property type="molecule type" value="Genomic_DNA"/>
</dbReference>
<evidence type="ECO:0000313" key="1">
    <source>
        <dbReference type="EMBL" id="KIN95158.1"/>
    </source>
</evidence>
<reference evidence="2" key="2">
    <citation type="submission" date="2015-01" db="EMBL/GenBank/DDBJ databases">
        <title>Evolutionary Origins and Diversification of the Mycorrhizal Mutualists.</title>
        <authorList>
            <consortium name="DOE Joint Genome Institute"/>
            <consortium name="Mycorrhizal Genomics Consortium"/>
            <person name="Kohler A."/>
            <person name="Kuo A."/>
            <person name="Nagy L.G."/>
            <person name="Floudas D."/>
            <person name="Copeland A."/>
            <person name="Barry K.W."/>
            <person name="Cichocki N."/>
            <person name="Veneault-Fourrey C."/>
            <person name="LaButti K."/>
            <person name="Lindquist E.A."/>
            <person name="Lipzen A."/>
            <person name="Lundell T."/>
            <person name="Morin E."/>
            <person name="Murat C."/>
            <person name="Riley R."/>
            <person name="Ohm R."/>
            <person name="Sun H."/>
            <person name="Tunlid A."/>
            <person name="Henrissat B."/>
            <person name="Grigoriev I.V."/>
            <person name="Hibbett D.S."/>
            <person name="Martin F."/>
        </authorList>
    </citation>
    <scope>NUCLEOTIDE SEQUENCE [LARGE SCALE GENOMIC DNA]</scope>
    <source>
        <strain evidence="2">Marx 270</strain>
    </source>
</reference>
<dbReference type="AlphaFoldDB" id="A0A0C3NIB4"/>
<sequence>MSQKVPSIVDMHSHFPNWITIIGGDTVPGAPAFIIAPDALQLRHVIIIIPDCRVGQSSQLLLTLDIPKVNIDAKACDSRWLT</sequence>
<dbReference type="HOGENOM" id="CLU_2559194_0_0_1"/>